<evidence type="ECO:0000313" key="2">
    <source>
        <dbReference type="EMBL" id="ADP80141.1"/>
    </source>
</evidence>
<evidence type="ECO:0000313" key="3">
    <source>
        <dbReference type="Proteomes" id="UP000002484"/>
    </source>
</evidence>
<evidence type="ECO:0000256" key="1">
    <source>
        <dbReference type="SAM" id="MobiDB-lite"/>
    </source>
</evidence>
<gene>
    <name evidence="2" type="ordered locus">FraEuI1c_2092</name>
</gene>
<protein>
    <submittedName>
        <fullName evidence="2">Uncharacterized protein</fullName>
    </submittedName>
</protein>
<proteinExistence type="predicted"/>
<feature type="region of interest" description="Disordered" evidence="1">
    <location>
        <begin position="351"/>
        <end position="390"/>
    </location>
</feature>
<reference evidence="2 3" key="1">
    <citation type="submission" date="2010-10" db="EMBL/GenBank/DDBJ databases">
        <title>Complete sequence of Frankia sp. EuI1c.</title>
        <authorList>
            <consortium name="US DOE Joint Genome Institute"/>
            <person name="Lucas S."/>
            <person name="Copeland A."/>
            <person name="Lapidus A."/>
            <person name="Cheng J.-F."/>
            <person name="Bruce D."/>
            <person name="Goodwin L."/>
            <person name="Pitluck S."/>
            <person name="Chertkov O."/>
            <person name="Detter J.C."/>
            <person name="Han C."/>
            <person name="Tapia R."/>
            <person name="Land M."/>
            <person name="Hauser L."/>
            <person name="Jeffries C."/>
            <person name="Kyrpides N."/>
            <person name="Ivanova N."/>
            <person name="Mikhailova N."/>
            <person name="Beauchemin N."/>
            <person name="Sen A."/>
            <person name="Sur S.A."/>
            <person name="Gtari M."/>
            <person name="Wall L."/>
            <person name="Tisa L."/>
            <person name="Woyke T."/>
        </authorList>
    </citation>
    <scope>NUCLEOTIDE SEQUENCE [LARGE SCALE GENOMIC DNA]</scope>
    <source>
        <strain evidence="3">DSM 45817 / CECT 9037 / EuI1c</strain>
    </source>
</reference>
<organism evidence="2 3">
    <name type="scientific">Pseudofrankia inefficax (strain DSM 45817 / CECT 9037 / DDB 130130 / EuI1c)</name>
    <name type="common">Frankia inefficax</name>
    <dbReference type="NCBI Taxonomy" id="298654"/>
    <lineage>
        <taxon>Bacteria</taxon>
        <taxon>Bacillati</taxon>
        <taxon>Actinomycetota</taxon>
        <taxon>Actinomycetes</taxon>
        <taxon>Frankiales</taxon>
        <taxon>Frankiaceae</taxon>
        <taxon>Pseudofrankia</taxon>
    </lineage>
</organism>
<name>E3IWF8_PSEI1</name>
<dbReference type="KEGG" id="fri:FraEuI1c_2092"/>
<keyword evidence="3" id="KW-1185">Reference proteome</keyword>
<accession>E3IWF8</accession>
<feature type="compositionally biased region" description="Low complexity" evidence="1">
    <location>
        <begin position="358"/>
        <end position="375"/>
    </location>
</feature>
<dbReference type="HOGENOM" id="CLU_707420_0_0_11"/>
<dbReference type="InParanoid" id="E3IWF8"/>
<dbReference type="AlphaFoldDB" id="E3IWF8"/>
<dbReference type="EMBL" id="CP002299">
    <property type="protein sequence ID" value="ADP80141.1"/>
    <property type="molecule type" value="Genomic_DNA"/>
</dbReference>
<dbReference type="RefSeq" id="WP_013423260.1">
    <property type="nucleotide sequence ID" value="NC_014666.1"/>
</dbReference>
<dbReference type="STRING" id="298654.FraEuI1c_2092"/>
<dbReference type="Proteomes" id="UP000002484">
    <property type="component" value="Chromosome"/>
</dbReference>
<sequence>MTESTALEPQPAPEPVPDVVIDDDLNLDTALAQVLWTGLSVGELLDIGSPARAFQEAAAAIVTPDLGRSLTRGLYQEMAGLKDAFSTARLLGSAFDDAKAVMAPMLGLSDYLAKAFTPAKPLGDAFGLTDVQTALMKPSVETGALGVSFLPDAVLRDAFRFDDVQLMLTKPLLDLDDLWVKTFEFHQIGTILGSFSDVWTSTLFDQVHLWMEDFESGPSRARAWARRALAAVRRARRAAREGRPREVERLIENYLDDEVKAYLVQVGRYEGGVVAGFDYRRREAVTAVAMALLALPPLPADSEADAQAVLADLRGELRRQQSDFRPTFRRMHRGQFVQTFADLPASSADQLAEIDPIPASTETTGSTTSPGCSSPPKWPSSRCMPPTSAP</sequence>